<reference evidence="1 2" key="1">
    <citation type="journal article" date="2022" name="Plant J.">
        <title>Chromosome-level genome of Camellia lanceoleosa provides a valuable resource for understanding genome evolution and self-incompatibility.</title>
        <authorList>
            <person name="Gong W."/>
            <person name="Xiao S."/>
            <person name="Wang L."/>
            <person name="Liao Z."/>
            <person name="Chang Y."/>
            <person name="Mo W."/>
            <person name="Hu G."/>
            <person name="Li W."/>
            <person name="Zhao G."/>
            <person name="Zhu H."/>
            <person name="Hu X."/>
            <person name="Ji K."/>
            <person name="Xiang X."/>
            <person name="Song Q."/>
            <person name="Yuan D."/>
            <person name="Jin S."/>
            <person name="Zhang L."/>
        </authorList>
    </citation>
    <scope>NUCLEOTIDE SEQUENCE [LARGE SCALE GENOMIC DNA]</scope>
    <source>
        <strain evidence="1">SQ_2022a</strain>
    </source>
</reference>
<keyword evidence="2" id="KW-1185">Reference proteome</keyword>
<name>A0ACC0IS68_9ERIC</name>
<evidence type="ECO:0000313" key="2">
    <source>
        <dbReference type="Proteomes" id="UP001060215"/>
    </source>
</evidence>
<accession>A0ACC0IS68</accession>
<protein>
    <submittedName>
        <fullName evidence="1">Pentatricopeptide repeat-containing protein</fullName>
    </submittedName>
</protein>
<organism evidence="1 2">
    <name type="scientific">Camellia lanceoleosa</name>
    <dbReference type="NCBI Taxonomy" id="1840588"/>
    <lineage>
        <taxon>Eukaryota</taxon>
        <taxon>Viridiplantae</taxon>
        <taxon>Streptophyta</taxon>
        <taxon>Embryophyta</taxon>
        <taxon>Tracheophyta</taxon>
        <taxon>Spermatophyta</taxon>
        <taxon>Magnoliopsida</taxon>
        <taxon>eudicotyledons</taxon>
        <taxon>Gunneridae</taxon>
        <taxon>Pentapetalae</taxon>
        <taxon>asterids</taxon>
        <taxon>Ericales</taxon>
        <taxon>Theaceae</taxon>
        <taxon>Camellia</taxon>
    </lineage>
</organism>
<comment type="caution">
    <text evidence="1">The sequence shown here is derived from an EMBL/GenBank/DDBJ whole genome shotgun (WGS) entry which is preliminary data.</text>
</comment>
<proteinExistence type="predicted"/>
<dbReference type="EMBL" id="CM045760">
    <property type="protein sequence ID" value="KAI8027765.1"/>
    <property type="molecule type" value="Genomic_DNA"/>
</dbReference>
<sequence length="891" mass="100143">MKAGKLCNLGQRSQELLYVSLSKALSSATSSRQLYKLHSLIITSGLDQSVFFSGKLISKYAQFKDPVGSLSVFRRVSPANSVYQWNSMIRALTHNGLFSDALEFYSQMRNLELKQDTYTFPSVINACAGLSDLEMGRIVHNHVLEMGFGSDLYIGNALIDMYSRFNDLDMARRVFDEMASRDVVSWNSLISGCSSNGYWEEAIQLFHQSRMAGVIPDSFSVSGVLPACGDLVAIEEGQVVHGLVEKMGIKKDVIVSNGLLSMYFKFNRLTDCKLIFSEMVVQDTVSWNTVICGYSQSGLFEESIKLFLEMVDNFEPDLLTIGSVLRACGQIGDLKLGKYVHDYMIRNGYECDTTASNILINMYAKCGNLLASREVFDRIKFKDLVSWNSLISGYIQNECFEEAMKLLSKMKVDLRPDSVTYVMLLSMSGQLVRIHHGKEVHCDIIKMGFDSSLVVGNALIDMYAKCGKLEDSLKQFENMRDRDIVTWNSIITACVHAEDYNQGFRMISRMRIEGMMPDLPTMLATLPMCSFLAAKRQGKEIHSCIFKLGIQSDVPVGNALIEMYSKCGSLKHSLLVFEQMKMKDVVTWTALISAYGMYGEGKKALRAFEEMEATGIAPDHIAFVAIIFACSHSGLVDEGQAYFDHMKKKYKIEPRIEHYACVVDLLSRSGLLAEAEEFILSMPLKPDASIWGTLLSGCRASGNVKVAERASQHIIELNSDNTGYHVLVSNVYAALGKWDKVRMIRKSLRNKGLKKDPGCSWMEIRNKVYVFGTGDRFFEQYEEVNRLLEILAGLMAKEGYVADLQFALHDVEEDEKRDLLCGHSERLAIAFGLLNTKPGTPLQVMKNLRVCGDCHTVTKYISKIVQRELLVRDANRFHLFKDGTCSCGDYW</sequence>
<evidence type="ECO:0000313" key="1">
    <source>
        <dbReference type="EMBL" id="KAI8027765.1"/>
    </source>
</evidence>
<gene>
    <name evidence="1" type="ORF">LOK49_LG02G01149</name>
</gene>
<dbReference type="Proteomes" id="UP001060215">
    <property type="component" value="Chromosome 3"/>
</dbReference>